<dbReference type="RefSeq" id="WP_203929762.1">
    <property type="nucleotide sequence ID" value="NZ_BOPH01000069.1"/>
</dbReference>
<gene>
    <name evidence="7" type="primary">cheR1</name>
    <name evidence="7" type="ORF">Voc01_047570</name>
</gene>
<proteinExistence type="predicted"/>
<accession>A0A8J3ZWP5</accession>
<comment type="catalytic activity">
    <reaction evidence="1">
        <text>L-glutamyl-[protein] + S-adenosyl-L-methionine = [protein]-L-glutamate 5-O-methyl ester + S-adenosyl-L-homocysteine</text>
        <dbReference type="Rhea" id="RHEA:24452"/>
        <dbReference type="Rhea" id="RHEA-COMP:10208"/>
        <dbReference type="Rhea" id="RHEA-COMP:10311"/>
        <dbReference type="ChEBI" id="CHEBI:29973"/>
        <dbReference type="ChEBI" id="CHEBI:57856"/>
        <dbReference type="ChEBI" id="CHEBI:59789"/>
        <dbReference type="ChEBI" id="CHEBI:82795"/>
        <dbReference type="EC" id="2.1.1.80"/>
    </reaction>
</comment>
<evidence type="ECO:0000256" key="2">
    <source>
        <dbReference type="ARBA" id="ARBA00012534"/>
    </source>
</evidence>
<keyword evidence="3 7" id="KW-0489">Methyltransferase</keyword>
<dbReference type="InterPro" id="IPR036804">
    <property type="entry name" value="CheR_N_sf"/>
</dbReference>
<evidence type="ECO:0000256" key="1">
    <source>
        <dbReference type="ARBA" id="ARBA00001541"/>
    </source>
</evidence>
<dbReference type="PRINTS" id="PR00996">
    <property type="entry name" value="CHERMTFRASE"/>
</dbReference>
<evidence type="ECO:0000313" key="8">
    <source>
        <dbReference type="Proteomes" id="UP000635606"/>
    </source>
</evidence>
<dbReference type="SMART" id="SM00138">
    <property type="entry name" value="MeTrc"/>
    <property type="match status" value="1"/>
</dbReference>
<evidence type="ECO:0000313" key="7">
    <source>
        <dbReference type="EMBL" id="GIJ69840.1"/>
    </source>
</evidence>
<comment type="caution">
    <text evidence="7">The sequence shown here is derived from an EMBL/GenBank/DDBJ whole genome shotgun (WGS) entry which is preliminary data.</text>
</comment>
<dbReference type="Pfam" id="PF01739">
    <property type="entry name" value="CheR"/>
    <property type="match status" value="1"/>
</dbReference>
<feature type="domain" description="CheR-type methyltransferase" evidence="6">
    <location>
        <begin position="1"/>
        <end position="272"/>
    </location>
</feature>
<evidence type="ECO:0000256" key="4">
    <source>
        <dbReference type="ARBA" id="ARBA00022679"/>
    </source>
</evidence>
<dbReference type="Proteomes" id="UP000635606">
    <property type="component" value="Unassembled WGS sequence"/>
</dbReference>
<keyword evidence="5" id="KW-0949">S-adenosyl-L-methionine</keyword>
<dbReference type="Gene3D" id="3.40.50.150">
    <property type="entry name" value="Vaccinia Virus protein VP39"/>
    <property type="match status" value="1"/>
</dbReference>
<sequence>MTLSASEFAYVSQLVRREAAIVLEPGKEYLVEARLTPVARQCGAATVSEFVMRAQQKLDPETQRRIIDALTTNETSFFRDGEPFAAMTNLVLPELISNRSATRQVRIWSAACSSGQEAYTLAMQMEDNLPGGWTYEIVGTDISTEVLAKAEAGKFSQLEVNRGLPATSLVKHFERVGAHWQVSQKIRRNVSFKRLNLASSFPPMPHFDVIFIRNVLIYFDVATKRAVLNRVRALLKPDGWLFLGSAETTIGIDEQFDRVVTGRTSAYRLRSAAAKSAPTPLGVAGKR</sequence>
<dbReference type="AlphaFoldDB" id="A0A8J3ZWP5"/>
<dbReference type="PANTHER" id="PTHR24422">
    <property type="entry name" value="CHEMOTAXIS PROTEIN METHYLTRANSFERASE"/>
    <property type="match status" value="1"/>
</dbReference>
<protein>
    <recommendedName>
        <fullName evidence="2">protein-glutamate O-methyltransferase</fullName>
        <ecNumber evidence="2">2.1.1.80</ecNumber>
    </recommendedName>
</protein>
<name>A0A8J3ZWP5_9ACTN</name>
<dbReference type="InterPro" id="IPR022642">
    <property type="entry name" value="CheR_C"/>
</dbReference>
<dbReference type="PROSITE" id="PS50123">
    <property type="entry name" value="CHER"/>
    <property type="match status" value="1"/>
</dbReference>
<dbReference type="InterPro" id="IPR029063">
    <property type="entry name" value="SAM-dependent_MTases_sf"/>
</dbReference>
<dbReference type="Pfam" id="PF03705">
    <property type="entry name" value="CheR_N"/>
    <property type="match status" value="1"/>
</dbReference>
<dbReference type="EC" id="2.1.1.80" evidence="2"/>
<keyword evidence="8" id="KW-1185">Reference proteome</keyword>
<dbReference type="PANTHER" id="PTHR24422:SF21">
    <property type="entry name" value="CHEMOTAXIS PROTEIN METHYLTRANSFERASE 1"/>
    <property type="match status" value="1"/>
</dbReference>
<dbReference type="EMBL" id="BOPH01000069">
    <property type="protein sequence ID" value="GIJ69840.1"/>
    <property type="molecule type" value="Genomic_DNA"/>
</dbReference>
<evidence type="ECO:0000256" key="5">
    <source>
        <dbReference type="ARBA" id="ARBA00022691"/>
    </source>
</evidence>
<dbReference type="SUPFAM" id="SSF53335">
    <property type="entry name" value="S-adenosyl-L-methionine-dependent methyltransferases"/>
    <property type="match status" value="1"/>
</dbReference>
<dbReference type="GO" id="GO:0008983">
    <property type="term" value="F:protein-glutamate O-methyltransferase activity"/>
    <property type="evidence" value="ECO:0007669"/>
    <property type="project" value="UniProtKB-EC"/>
</dbReference>
<dbReference type="SUPFAM" id="SSF47757">
    <property type="entry name" value="Chemotaxis receptor methyltransferase CheR, N-terminal domain"/>
    <property type="match status" value="1"/>
</dbReference>
<reference evidence="7" key="1">
    <citation type="submission" date="2021-01" db="EMBL/GenBank/DDBJ databases">
        <title>Whole genome shotgun sequence of Virgisporangium ochraceum NBRC 16418.</title>
        <authorList>
            <person name="Komaki H."/>
            <person name="Tamura T."/>
        </authorList>
    </citation>
    <scope>NUCLEOTIDE SEQUENCE</scope>
    <source>
        <strain evidence="7">NBRC 16418</strain>
    </source>
</reference>
<dbReference type="InterPro" id="IPR022641">
    <property type="entry name" value="CheR_N"/>
</dbReference>
<dbReference type="Gene3D" id="1.10.155.10">
    <property type="entry name" value="Chemotaxis receptor methyltransferase CheR, N-terminal domain"/>
    <property type="match status" value="1"/>
</dbReference>
<evidence type="ECO:0000259" key="6">
    <source>
        <dbReference type="PROSITE" id="PS50123"/>
    </source>
</evidence>
<dbReference type="InterPro" id="IPR000780">
    <property type="entry name" value="CheR_MeTrfase"/>
</dbReference>
<dbReference type="InterPro" id="IPR050903">
    <property type="entry name" value="Bact_Chemotaxis_MeTrfase"/>
</dbReference>
<evidence type="ECO:0000256" key="3">
    <source>
        <dbReference type="ARBA" id="ARBA00022603"/>
    </source>
</evidence>
<keyword evidence="4" id="KW-0808">Transferase</keyword>
<organism evidence="7 8">
    <name type="scientific">Virgisporangium ochraceum</name>
    <dbReference type="NCBI Taxonomy" id="65505"/>
    <lineage>
        <taxon>Bacteria</taxon>
        <taxon>Bacillati</taxon>
        <taxon>Actinomycetota</taxon>
        <taxon>Actinomycetes</taxon>
        <taxon>Micromonosporales</taxon>
        <taxon>Micromonosporaceae</taxon>
        <taxon>Virgisporangium</taxon>
    </lineage>
</organism>
<dbReference type="CDD" id="cd02440">
    <property type="entry name" value="AdoMet_MTases"/>
    <property type="match status" value="1"/>
</dbReference>
<dbReference type="GO" id="GO:0032259">
    <property type="term" value="P:methylation"/>
    <property type="evidence" value="ECO:0007669"/>
    <property type="project" value="UniProtKB-KW"/>
</dbReference>